<evidence type="ECO:0000256" key="1">
    <source>
        <dbReference type="ARBA" id="ARBA00001970"/>
    </source>
</evidence>
<dbReference type="PANTHER" id="PTHR30521">
    <property type="entry name" value="DEFERROCHELATASE/PEROXIDASE"/>
    <property type="match status" value="1"/>
</dbReference>
<keyword evidence="8" id="KW-1185">Reference proteome</keyword>
<keyword evidence="4" id="KW-0560">Oxidoreductase</keyword>
<evidence type="ECO:0000256" key="5">
    <source>
        <dbReference type="ARBA" id="ARBA00023004"/>
    </source>
</evidence>
<accession>A0A512BCQ2</accession>
<dbReference type="EMBL" id="BJYT01000007">
    <property type="protein sequence ID" value="GEO09750.1"/>
    <property type="molecule type" value="Genomic_DNA"/>
</dbReference>
<dbReference type="RefSeq" id="WP_147203861.1">
    <property type="nucleotide sequence ID" value="NZ_BJYT01000007.1"/>
</dbReference>
<evidence type="ECO:0000256" key="3">
    <source>
        <dbReference type="ARBA" id="ARBA00022723"/>
    </source>
</evidence>
<dbReference type="SUPFAM" id="SSF54909">
    <property type="entry name" value="Dimeric alpha+beta barrel"/>
    <property type="match status" value="1"/>
</dbReference>
<dbReference type="GO" id="GO:0046872">
    <property type="term" value="F:metal ion binding"/>
    <property type="evidence" value="ECO:0007669"/>
    <property type="project" value="UniProtKB-KW"/>
</dbReference>
<dbReference type="Pfam" id="PF21105">
    <property type="entry name" value="DyP_N"/>
    <property type="match status" value="1"/>
</dbReference>
<sequence length="470" mass="53880">MTQLHLDDIQGLIKRGYDEMPFSNILLCKIDDAGKFKMWLANVLPTISRGDVKDRELEVNIAFTYEGFKALGLPAILKVPFSREFEEGMSNENRSRLLGDFDPKTKKSKVNGWEWKDGESENTLHMILLMYGKEEHLVENYCSELNLCFSQNGFKIVKRLLTIKLDERREHFGFRDGISQPFINEFSSNNSTKKQSDTENNTVALGEFLLGYPNQYQKLTQSPTITDPKTGHEWDFGKNGTYLVMRQLEQDVKEFWHYMVDQSKSPDGSTNMEAAITLASKIVGRWPGGAPLTCSPYHDDMSMAEKNDFLFEFDKEENFGKCPFGAHIARVNPRDALAKKPKDAFNVASHHRILRRGRSYGRPFITSMKPEELLSKANNEQEERGLHFICLNANISRQFEFVQSTWINNNKFSGLYNDADQLSGTNISDFNIQQRPVTRHLKDIPAFVKVRGGGYFFMPSHSALKFLSEN</sequence>
<keyword evidence="5" id="KW-0408">Iron</keyword>
<comment type="caution">
    <text evidence="7">The sequence shown here is derived from an EMBL/GenBank/DDBJ whole genome shotgun (WGS) entry which is preliminary data.</text>
</comment>
<dbReference type="GO" id="GO:0005829">
    <property type="term" value="C:cytosol"/>
    <property type="evidence" value="ECO:0007669"/>
    <property type="project" value="TreeGrafter"/>
</dbReference>
<gene>
    <name evidence="7" type="ORF">SAE01_22460</name>
</gene>
<dbReference type="InterPro" id="IPR049509">
    <property type="entry name" value="DyP_N"/>
</dbReference>
<dbReference type="AlphaFoldDB" id="A0A512BCQ2"/>
<keyword evidence="3" id="KW-0479">Metal-binding</keyword>
<dbReference type="NCBIfam" id="TIGR01413">
    <property type="entry name" value="Dyp_perox_fam"/>
    <property type="match status" value="1"/>
</dbReference>
<reference evidence="7 8" key="1">
    <citation type="submission" date="2019-07" db="EMBL/GenBank/DDBJ databases">
        <title>Whole genome shotgun sequence of Segetibacter aerophilus NBRC 106135.</title>
        <authorList>
            <person name="Hosoyama A."/>
            <person name="Uohara A."/>
            <person name="Ohji S."/>
            <person name="Ichikawa N."/>
        </authorList>
    </citation>
    <scope>NUCLEOTIDE SEQUENCE [LARGE SCALE GENOMIC DNA]</scope>
    <source>
        <strain evidence="7 8">NBRC 106135</strain>
    </source>
</reference>
<name>A0A512BCQ2_9BACT</name>
<dbReference type="PROSITE" id="PS51404">
    <property type="entry name" value="DYP_PEROXIDASE"/>
    <property type="match status" value="1"/>
</dbReference>
<proteinExistence type="predicted"/>
<dbReference type="GO" id="GO:0020037">
    <property type="term" value="F:heme binding"/>
    <property type="evidence" value="ECO:0007669"/>
    <property type="project" value="InterPro"/>
</dbReference>
<evidence type="ECO:0000256" key="2">
    <source>
        <dbReference type="ARBA" id="ARBA00022559"/>
    </source>
</evidence>
<dbReference type="PANTHER" id="PTHR30521:SF0">
    <property type="entry name" value="DYP-TYPE PEROXIDASE FAMILY PROTEIN"/>
    <property type="match status" value="1"/>
</dbReference>
<dbReference type="GO" id="GO:0004601">
    <property type="term" value="F:peroxidase activity"/>
    <property type="evidence" value="ECO:0007669"/>
    <property type="project" value="UniProtKB-KW"/>
</dbReference>
<dbReference type="InterPro" id="IPR006314">
    <property type="entry name" value="Dyp_peroxidase"/>
</dbReference>
<evidence type="ECO:0000313" key="8">
    <source>
        <dbReference type="Proteomes" id="UP000321513"/>
    </source>
</evidence>
<organism evidence="7 8">
    <name type="scientific">Segetibacter aerophilus</name>
    <dbReference type="NCBI Taxonomy" id="670293"/>
    <lineage>
        <taxon>Bacteria</taxon>
        <taxon>Pseudomonadati</taxon>
        <taxon>Bacteroidota</taxon>
        <taxon>Chitinophagia</taxon>
        <taxon>Chitinophagales</taxon>
        <taxon>Chitinophagaceae</taxon>
        <taxon>Segetibacter</taxon>
    </lineage>
</organism>
<feature type="domain" description="DyP dimeric alpha+beta barrel" evidence="6">
    <location>
        <begin position="22"/>
        <end position="151"/>
    </location>
</feature>
<evidence type="ECO:0000256" key="4">
    <source>
        <dbReference type="ARBA" id="ARBA00023002"/>
    </source>
</evidence>
<comment type="cofactor">
    <cofactor evidence="1">
        <name>heme b</name>
        <dbReference type="ChEBI" id="CHEBI:60344"/>
    </cofactor>
</comment>
<keyword evidence="2 7" id="KW-0575">Peroxidase</keyword>
<dbReference type="InterPro" id="IPR011008">
    <property type="entry name" value="Dimeric_a/b-barrel"/>
</dbReference>
<protein>
    <submittedName>
        <fullName evidence="7">Peroxidase</fullName>
    </submittedName>
</protein>
<dbReference type="OrthoDB" id="9781066at2"/>
<evidence type="ECO:0000259" key="6">
    <source>
        <dbReference type="Pfam" id="PF21105"/>
    </source>
</evidence>
<dbReference type="Proteomes" id="UP000321513">
    <property type="component" value="Unassembled WGS sequence"/>
</dbReference>
<evidence type="ECO:0000313" key="7">
    <source>
        <dbReference type="EMBL" id="GEO09750.1"/>
    </source>
</evidence>